<keyword evidence="1" id="KW-0648">Protein biosynthesis</keyword>
<dbReference type="GO" id="GO:0006450">
    <property type="term" value="P:regulation of translational fidelity"/>
    <property type="evidence" value="ECO:0007669"/>
    <property type="project" value="InterPro"/>
</dbReference>
<dbReference type="SUPFAM" id="SSF141000">
    <property type="entry name" value="Glu-tRNAGln amidotransferase C subunit"/>
    <property type="match status" value="1"/>
</dbReference>
<name>A0A6J4UZY5_9BACT</name>
<organism evidence="2">
    <name type="scientific">uncultured Thermomicrobiales bacterium</name>
    <dbReference type="NCBI Taxonomy" id="1645740"/>
    <lineage>
        <taxon>Bacteria</taxon>
        <taxon>Pseudomonadati</taxon>
        <taxon>Thermomicrobiota</taxon>
        <taxon>Thermomicrobia</taxon>
        <taxon>Thermomicrobiales</taxon>
        <taxon>environmental samples</taxon>
    </lineage>
</organism>
<dbReference type="GO" id="GO:0006412">
    <property type="term" value="P:translation"/>
    <property type="evidence" value="ECO:0007669"/>
    <property type="project" value="UniProtKB-UniRule"/>
</dbReference>
<comment type="subunit">
    <text evidence="1">Heterotrimer of A, B and C subunits.</text>
</comment>
<protein>
    <recommendedName>
        <fullName evidence="1">Aspartyl/glutamyl-tRNA(Asn/Gln) amidotransferase subunit C</fullName>
        <shortName evidence="1">Asp/Glu-ADT subunit C</shortName>
        <ecNumber evidence="1">6.3.5.-</ecNumber>
    </recommendedName>
</protein>
<dbReference type="GO" id="GO:0050567">
    <property type="term" value="F:glutaminyl-tRNA synthase (glutamine-hydrolyzing) activity"/>
    <property type="evidence" value="ECO:0007669"/>
    <property type="project" value="UniProtKB-UniRule"/>
</dbReference>
<comment type="catalytic activity">
    <reaction evidence="1">
        <text>L-glutamyl-tRNA(Gln) + L-glutamine + ATP + H2O = L-glutaminyl-tRNA(Gln) + L-glutamate + ADP + phosphate + H(+)</text>
        <dbReference type="Rhea" id="RHEA:17521"/>
        <dbReference type="Rhea" id="RHEA-COMP:9681"/>
        <dbReference type="Rhea" id="RHEA-COMP:9684"/>
        <dbReference type="ChEBI" id="CHEBI:15377"/>
        <dbReference type="ChEBI" id="CHEBI:15378"/>
        <dbReference type="ChEBI" id="CHEBI:29985"/>
        <dbReference type="ChEBI" id="CHEBI:30616"/>
        <dbReference type="ChEBI" id="CHEBI:43474"/>
        <dbReference type="ChEBI" id="CHEBI:58359"/>
        <dbReference type="ChEBI" id="CHEBI:78520"/>
        <dbReference type="ChEBI" id="CHEBI:78521"/>
        <dbReference type="ChEBI" id="CHEBI:456216"/>
    </reaction>
</comment>
<dbReference type="Gene3D" id="1.10.20.60">
    <property type="entry name" value="Glu-tRNAGln amidotransferase C subunit, N-terminal domain"/>
    <property type="match status" value="1"/>
</dbReference>
<dbReference type="GO" id="GO:0016740">
    <property type="term" value="F:transferase activity"/>
    <property type="evidence" value="ECO:0007669"/>
    <property type="project" value="UniProtKB-KW"/>
</dbReference>
<dbReference type="Pfam" id="PF02686">
    <property type="entry name" value="GatC"/>
    <property type="match status" value="1"/>
</dbReference>
<dbReference type="GO" id="GO:0005524">
    <property type="term" value="F:ATP binding"/>
    <property type="evidence" value="ECO:0007669"/>
    <property type="project" value="UniProtKB-KW"/>
</dbReference>
<dbReference type="InterPro" id="IPR003837">
    <property type="entry name" value="GatC"/>
</dbReference>
<dbReference type="NCBIfam" id="TIGR00135">
    <property type="entry name" value="gatC"/>
    <property type="match status" value="1"/>
</dbReference>
<accession>A0A6J4UZY5</accession>
<dbReference type="HAMAP" id="MF_00122">
    <property type="entry name" value="GatC"/>
    <property type="match status" value="1"/>
</dbReference>
<dbReference type="PANTHER" id="PTHR15004">
    <property type="entry name" value="GLUTAMYL-TRNA(GLN) AMIDOTRANSFERASE SUBUNIT C, MITOCHONDRIAL"/>
    <property type="match status" value="1"/>
</dbReference>
<keyword evidence="2" id="KW-0808">Transferase</keyword>
<dbReference type="EC" id="6.3.5.-" evidence="1"/>
<sequence length="103" mass="10893">MRLTIADVEHVAALARLGLDETEKERLRDELSSILGHIAALDELDTAAIPPTAQVVALTNVLRADEVRASLPREALLANAPRSADGFFEVHAVLGGPDETGTG</sequence>
<comment type="function">
    <text evidence="1">Allows the formation of correctly charged Asn-tRNA(Asn) or Gln-tRNA(Gln) through the transamidation of misacylated Asp-tRNA(Asn) or Glu-tRNA(Gln) in organisms which lack either or both of asparaginyl-tRNA or glutaminyl-tRNA synthetases. The reaction takes place in the presence of glutamine and ATP through an activated phospho-Asp-tRNA(Asn) or phospho-Glu-tRNA(Gln).</text>
</comment>
<evidence type="ECO:0000256" key="1">
    <source>
        <dbReference type="HAMAP-Rule" id="MF_00122"/>
    </source>
</evidence>
<comment type="catalytic activity">
    <reaction evidence="1">
        <text>L-aspartyl-tRNA(Asn) + L-glutamine + ATP + H2O = L-asparaginyl-tRNA(Asn) + L-glutamate + ADP + phosphate + 2 H(+)</text>
        <dbReference type="Rhea" id="RHEA:14513"/>
        <dbReference type="Rhea" id="RHEA-COMP:9674"/>
        <dbReference type="Rhea" id="RHEA-COMP:9677"/>
        <dbReference type="ChEBI" id="CHEBI:15377"/>
        <dbReference type="ChEBI" id="CHEBI:15378"/>
        <dbReference type="ChEBI" id="CHEBI:29985"/>
        <dbReference type="ChEBI" id="CHEBI:30616"/>
        <dbReference type="ChEBI" id="CHEBI:43474"/>
        <dbReference type="ChEBI" id="CHEBI:58359"/>
        <dbReference type="ChEBI" id="CHEBI:78515"/>
        <dbReference type="ChEBI" id="CHEBI:78516"/>
        <dbReference type="ChEBI" id="CHEBI:456216"/>
    </reaction>
</comment>
<keyword evidence="1 2" id="KW-0436">Ligase</keyword>
<comment type="similarity">
    <text evidence="1">Belongs to the GatC family.</text>
</comment>
<reference evidence="2" key="1">
    <citation type="submission" date="2020-02" db="EMBL/GenBank/DDBJ databases">
        <authorList>
            <person name="Meier V. D."/>
        </authorList>
    </citation>
    <scope>NUCLEOTIDE SEQUENCE</scope>
    <source>
        <strain evidence="2">AVDCRST_MAG19</strain>
    </source>
</reference>
<dbReference type="EMBL" id="CADCWL010000087">
    <property type="protein sequence ID" value="CAA9562899.1"/>
    <property type="molecule type" value="Genomic_DNA"/>
</dbReference>
<keyword evidence="1" id="KW-0547">Nucleotide-binding</keyword>
<dbReference type="GO" id="GO:0070681">
    <property type="term" value="P:glutaminyl-tRNAGln biosynthesis via transamidation"/>
    <property type="evidence" value="ECO:0007669"/>
    <property type="project" value="TreeGrafter"/>
</dbReference>
<dbReference type="PANTHER" id="PTHR15004:SF0">
    <property type="entry name" value="GLUTAMYL-TRNA(GLN) AMIDOTRANSFERASE SUBUNIT C, MITOCHONDRIAL"/>
    <property type="match status" value="1"/>
</dbReference>
<proteinExistence type="inferred from homology"/>
<keyword evidence="1" id="KW-0067">ATP-binding</keyword>
<dbReference type="AlphaFoldDB" id="A0A6J4UZY5"/>
<dbReference type="InterPro" id="IPR036113">
    <property type="entry name" value="Asp/Glu-ADT_sf_sub_c"/>
</dbReference>
<gene>
    <name evidence="1" type="primary">gatC</name>
    <name evidence="2" type="ORF">AVDCRST_MAG19-1971</name>
</gene>
<evidence type="ECO:0000313" key="2">
    <source>
        <dbReference type="EMBL" id="CAA9562899.1"/>
    </source>
</evidence>